<reference evidence="2" key="1">
    <citation type="journal article" date="2019" name="bioRxiv">
        <title>The Genome of the Zebra Mussel, Dreissena polymorpha: A Resource for Invasive Species Research.</title>
        <authorList>
            <person name="McCartney M.A."/>
            <person name="Auch B."/>
            <person name="Kono T."/>
            <person name="Mallez S."/>
            <person name="Zhang Y."/>
            <person name="Obille A."/>
            <person name="Becker A."/>
            <person name="Abrahante J.E."/>
            <person name="Garbe J."/>
            <person name="Badalamenti J.P."/>
            <person name="Herman A."/>
            <person name="Mangelson H."/>
            <person name="Liachko I."/>
            <person name="Sullivan S."/>
            <person name="Sone E.D."/>
            <person name="Koren S."/>
            <person name="Silverstein K.A.T."/>
            <person name="Beckman K.B."/>
            <person name="Gohl D.M."/>
        </authorList>
    </citation>
    <scope>NUCLEOTIDE SEQUENCE</scope>
    <source>
        <strain evidence="2">Duluth1</strain>
        <tissue evidence="2">Whole animal</tissue>
    </source>
</reference>
<proteinExistence type="predicted"/>
<evidence type="ECO:0000256" key="1">
    <source>
        <dbReference type="SAM" id="MobiDB-lite"/>
    </source>
</evidence>
<gene>
    <name evidence="2" type="ORF">DPMN_061502</name>
</gene>
<dbReference type="EMBL" id="JAIWYP010000013">
    <property type="protein sequence ID" value="KAH3718696.1"/>
    <property type="molecule type" value="Genomic_DNA"/>
</dbReference>
<comment type="caution">
    <text evidence="2">The sequence shown here is derived from an EMBL/GenBank/DDBJ whole genome shotgun (WGS) entry which is preliminary data.</text>
</comment>
<evidence type="ECO:0000313" key="3">
    <source>
        <dbReference type="Proteomes" id="UP000828390"/>
    </source>
</evidence>
<accession>A0A9D4C7W1</accession>
<organism evidence="2 3">
    <name type="scientific">Dreissena polymorpha</name>
    <name type="common">Zebra mussel</name>
    <name type="synonym">Mytilus polymorpha</name>
    <dbReference type="NCBI Taxonomy" id="45954"/>
    <lineage>
        <taxon>Eukaryota</taxon>
        <taxon>Metazoa</taxon>
        <taxon>Spiralia</taxon>
        <taxon>Lophotrochozoa</taxon>
        <taxon>Mollusca</taxon>
        <taxon>Bivalvia</taxon>
        <taxon>Autobranchia</taxon>
        <taxon>Heteroconchia</taxon>
        <taxon>Euheterodonta</taxon>
        <taxon>Imparidentia</taxon>
        <taxon>Neoheterodontei</taxon>
        <taxon>Myida</taxon>
        <taxon>Dreissenoidea</taxon>
        <taxon>Dreissenidae</taxon>
        <taxon>Dreissena</taxon>
    </lineage>
</organism>
<evidence type="ECO:0000313" key="2">
    <source>
        <dbReference type="EMBL" id="KAH3718696.1"/>
    </source>
</evidence>
<protein>
    <submittedName>
        <fullName evidence="2">Uncharacterized protein</fullName>
    </submittedName>
</protein>
<keyword evidence="3" id="KW-1185">Reference proteome</keyword>
<feature type="compositionally biased region" description="Basic and acidic residues" evidence="1">
    <location>
        <begin position="8"/>
        <end position="22"/>
    </location>
</feature>
<dbReference type="AlphaFoldDB" id="A0A9D4C7W1"/>
<feature type="region of interest" description="Disordered" evidence="1">
    <location>
        <begin position="1"/>
        <end position="22"/>
    </location>
</feature>
<sequence>MTSSVIKSDLKPHQKAKYERDRNCNKSVKDNLLLDLGDLDLEPSTYMPNMKEIQTVTKADLKPHQKHINSDVLHTCLGTRINLLSANFRCQQSTSFVSGRGDINTNCTGIARRQGFE</sequence>
<dbReference type="Proteomes" id="UP000828390">
    <property type="component" value="Unassembled WGS sequence"/>
</dbReference>
<name>A0A9D4C7W1_DREPO</name>
<reference evidence="2" key="2">
    <citation type="submission" date="2020-11" db="EMBL/GenBank/DDBJ databases">
        <authorList>
            <person name="McCartney M.A."/>
            <person name="Auch B."/>
            <person name="Kono T."/>
            <person name="Mallez S."/>
            <person name="Becker A."/>
            <person name="Gohl D.M."/>
            <person name="Silverstein K.A.T."/>
            <person name="Koren S."/>
            <person name="Bechman K.B."/>
            <person name="Herman A."/>
            <person name="Abrahante J.E."/>
            <person name="Garbe J."/>
        </authorList>
    </citation>
    <scope>NUCLEOTIDE SEQUENCE</scope>
    <source>
        <strain evidence="2">Duluth1</strain>
        <tissue evidence="2">Whole animal</tissue>
    </source>
</reference>